<keyword evidence="11" id="KW-0106">Calcium</keyword>
<dbReference type="InterPro" id="IPR015443">
    <property type="entry name" value="Aldose_1-epimerase"/>
</dbReference>
<comment type="cofactor">
    <cofactor evidence="2">
        <name>Ca(2+)</name>
        <dbReference type="ChEBI" id="CHEBI:29108"/>
    </cofactor>
</comment>
<keyword evidence="13 14" id="KW-0119">Carbohydrate metabolism</keyword>
<evidence type="ECO:0000256" key="17">
    <source>
        <dbReference type="PIRSR" id="PIRSR005096-3"/>
    </source>
</evidence>
<keyword evidence="19" id="KW-1185">Reference proteome</keyword>
<dbReference type="GO" id="GO:0033499">
    <property type="term" value="P:galactose catabolic process via UDP-galactose, Leloir pathway"/>
    <property type="evidence" value="ECO:0007669"/>
    <property type="project" value="TreeGrafter"/>
</dbReference>
<dbReference type="NCBIfam" id="NF008277">
    <property type="entry name" value="PRK11055.1"/>
    <property type="match status" value="1"/>
</dbReference>
<dbReference type="Pfam" id="PF01263">
    <property type="entry name" value="Aldose_epim"/>
    <property type="match status" value="1"/>
</dbReference>
<keyword evidence="10" id="KW-0597">Phosphoprotein</keyword>
<evidence type="ECO:0000313" key="19">
    <source>
        <dbReference type="Proteomes" id="UP000480178"/>
    </source>
</evidence>
<dbReference type="PROSITE" id="PS00545">
    <property type="entry name" value="ALDOSE_1_EPIMERASE"/>
    <property type="match status" value="1"/>
</dbReference>
<keyword evidence="12 14" id="KW-0413">Isomerase</keyword>
<feature type="active site" description="Proton acceptor" evidence="15">
    <location>
        <position position="312"/>
    </location>
</feature>
<evidence type="ECO:0000256" key="7">
    <source>
        <dbReference type="ARBA" id="ARBA00013185"/>
    </source>
</evidence>
<comment type="subcellular location">
    <subcellularLocation>
        <location evidence="3">Cytoplasm</location>
    </subcellularLocation>
</comment>
<dbReference type="PANTHER" id="PTHR10091">
    <property type="entry name" value="ALDOSE-1-EPIMERASE"/>
    <property type="match status" value="1"/>
</dbReference>
<comment type="pathway">
    <text evidence="4 14">Carbohydrate metabolism; hexose metabolism.</text>
</comment>
<dbReference type="EMBL" id="CP048222">
    <property type="protein sequence ID" value="QHT72119.1"/>
    <property type="molecule type" value="Genomic_DNA"/>
</dbReference>
<reference evidence="18 19" key="1">
    <citation type="submission" date="2020-01" db="EMBL/GenBank/DDBJ databases">
        <authorList>
            <person name="Kim M.K."/>
        </authorList>
    </citation>
    <scope>NUCLEOTIDE SEQUENCE [LARGE SCALE GENOMIC DNA]</scope>
    <source>
        <strain evidence="18 19">172606-1</strain>
    </source>
</reference>
<evidence type="ECO:0000256" key="14">
    <source>
        <dbReference type="PIRNR" id="PIRNR005096"/>
    </source>
</evidence>
<evidence type="ECO:0000256" key="1">
    <source>
        <dbReference type="ARBA" id="ARBA00001614"/>
    </source>
</evidence>
<name>A0A6C0GVC2_9BACT</name>
<keyword evidence="9" id="KW-0963">Cytoplasm</keyword>
<evidence type="ECO:0000256" key="9">
    <source>
        <dbReference type="ARBA" id="ARBA00022490"/>
    </source>
</evidence>
<dbReference type="InterPro" id="IPR018052">
    <property type="entry name" value="Ald1_epimerase_CS"/>
</dbReference>
<dbReference type="SUPFAM" id="SSF74650">
    <property type="entry name" value="Galactose mutarotase-like"/>
    <property type="match status" value="1"/>
</dbReference>
<dbReference type="GO" id="GO:0005737">
    <property type="term" value="C:cytoplasm"/>
    <property type="evidence" value="ECO:0007669"/>
    <property type="project" value="UniProtKB-SubCell"/>
</dbReference>
<comment type="similarity">
    <text evidence="5 14">Belongs to the aldose epimerase family.</text>
</comment>
<feature type="binding site" evidence="16">
    <location>
        <position position="246"/>
    </location>
    <ligand>
        <name>beta-D-galactose</name>
        <dbReference type="ChEBI" id="CHEBI:27667"/>
    </ligand>
</feature>
<dbReference type="InterPro" id="IPR008183">
    <property type="entry name" value="Aldose_1/G6P_1-epimerase"/>
</dbReference>
<evidence type="ECO:0000256" key="11">
    <source>
        <dbReference type="ARBA" id="ARBA00022837"/>
    </source>
</evidence>
<comment type="subunit">
    <text evidence="6">Monomer.</text>
</comment>
<protein>
    <recommendedName>
        <fullName evidence="8 14">Aldose 1-epimerase</fullName>
        <ecNumber evidence="7 14">5.1.3.3</ecNumber>
    </recommendedName>
</protein>
<evidence type="ECO:0000256" key="12">
    <source>
        <dbReference type="ARBA" id="ARBA00023235"/>
    </source>
</evidence>
<dbReference type="GO" id="GO:0004034">
    <property type="term" value="F:aldose 1-epimerase activity"/>
    <property type="evidence" value="ECO:0007669"/>
    <property type="project" value="UniProtKB-EC"/>
</dbReference>
<dbReference type="Gene3D" id="2.70.98.10">
    <property type="match status" value="1"/>
</dbReference>
<organism evidence="18 19">
    <name type="scientific">Rhodocytophaga rosea</name>
    <dbReference type="NCBI Taxonomy" id="2704465"/>
    <lineage>
        <taxon>Bacteria</taxon>
        <taxon>Pseudomonadati</taxon>
        <taxon>Bacteroidota</taxon>
        <taxon>Cytophagia</taxon>
        <taxon>Cytophagales</taxon>
        <taxon>Rhodocytophagaceae</taxon>
        <taxon>Rhodocytophaga</taxon>
    </lineage>
</organism>
<dbReference type="UniPathway" id="UPA00242"/>
<comment type="catalytic activity">
    <reaction evidence="1 14">
        <text>alpha-D-glucose = beta-D-glucose</text>
        <dbReference type="Rhea" id="RHEA:10264"/>
        <dbReference type="ChEBI" id="CHEBI:15903"/>
        <dbReference type="ChEBI" id="CHEBI:17925"/>
        <dbReference type="EC" id="5.1.3.3"/>
    </reaction>
</comment>
<gene>
    <name evidence="18" type="ORF">GXP67_21480</name>
</gene>
<dbReference type="PANTHER" id="PTHR10091:SF0">
    <property type="entry name" value="GALACTOSE MUTAROTASE"/>
    <property type="match status" value="1"/>
</dbReference>
<evidence type="ECO:0000256" key="5">
    <source>
        <dbReference type="ARBA" id="ARBA00006206"/>
    </source>
</evidence>
<evidence type="ECO:0000313" key="18">
    <source>
        <dbReference type="EMBL" id="QHT72119.1"/>
    </source>
</evidence>
<evidence type="ECO:0000256" key="4">
    <source>
        <dbReference type="ARBA" id="ARBA00005028"/>
    </source>
</evidence>
<dbReference type="GO" id="GO:0030246">
    <property type="term" value="F:carbohydrate binding"/>
    <property type="evidence" value="ECO:0007669"/>
    <property type="project" value="InterPro"/>
</dbReference>
<evidence type="ECO:0000256" key="3">
    <source>
        <dbReference type="ARBA" id="ARBA00004496"/>
    </source>
</evidence>
<dbReference type="KEGG" id="rhoz:GXP67_21480"/>
<evidence type="ECO:0000256" key="8">
    <source>
        <dbReference type="ARBA" id="ARBA00014165"/>
    </source>
</evidence>
<sequence length="350" mass="38342">MNLQKVSFGKLSDGREVQLYTLTNKNGMTVKITNYGAIVTSIVTPDKTGKMGDVVLGFDSLKPYTGEHPYFGAVVGRYGNRIAKGKFTLDGKTYTLATNNGENHLHGGIMGFGKVLWDAQEAGTADEPGVKLTYVSKDGEEGYPGTLTSTVTYTLTNDNELKIAYTAQTDKATPLNLTNHSYFNLAAGQAQDALNHVVTLNADRYTVIDKGFIPTGELRPVKGTPMDFTQPHPIGERIAQVEGGYDHNYVLNKPSEKEMSLAATVYEPGSGRYMEVFTTQPGVQFYSGNFLDGKLTGKNGAVYKKHYGFCLETQHFPDSPNQSKFPSSILKPGETYNEATTYKFSVKQQQ</sequence>
<feature type="binding site" evidence="17">
    <location>
        <begin position="180"/>
        <end position="182"/>
    </location>
    <ligand>
        <name>beta-D-galactose</name>
        <dbReference type="ChEBI" id="CHEBI:27667"/>
    </ligand>
</feature>
<feature type="active site" description="Proton donor" evidence="15">
    <location>
        <position position="180"/>
    </location>
</feature>
<dbReference type="Proteomes" id="UP000480178">
    <property type="component" value="Chromosome"/>
</dbReference>
<dbReference type="InterPro" id="IPR011013">
    <property type="entry name" value="Gal_mutarotase_sf_dom"/>
</dbReference>
<evidence type="ECO:0000256" key="13">
    <source>
        <dbReference type="ARBA" id="ARBA00023277"/>
    </source>
</evidence>
<dbReference type="EC" id="5.1.3.3" evidence="7 14"/>
<feature type="binding site" evidence="17">
    <location>
        <begin position="80"/>
        <end position="81"/>
    </location>
    <ligand>
        <name>beta-D-galactose</name>
        <dbReference type="ChEBI" id="CHEBI:27667"/>
    </ligand>
</feature>
<dbReference type="CDD" id="cd09019">
    <property type="entry name" value="galactose_mutarotase_like"/>
    <property type="match status" value="1"/>
</dbReference>
<dbReference type="InterPro" id="IPR014718">
    <property type="entry name" value="GH-type_carb-bd"/>
</dbReference>
<dbReference type="FunFam" id="2.70.98.10:FF:000003">
    <property type="entry name" value="Aldose 1-epimerase"/>
    <property type="match status" value="1"/>
</dbReference>
<dbReference type="AlphaFoldDB" id="A0A6C0GVC2"/>
<dbReference type="InterPro" id="IPR047215">
    <property type="entry name" value="Galactose_mutarotase-like"/>
</dbReference>
<evidence type="ECO:0000256" key="15">
    <source>
        <dbReference type="PIRSR" id="PIRSR005096-1"/>
    </source>
</evidence>
<accession>A0A6C0GVC2</accession>
<proteinExistence type="inferred from homology"/>
<evidence type="ECO:0000256" key="16">
    <source>
        <dbReference type="PIRSR" id="PIRSR005096-2"/>
    </source>
</evidence>
<evidence type="ECO:0000256" key="2">
    <source>
        <dbReference type="ARBA" id="ARBA00001913"/>
    </source>
</evidence>
<dbReference type="PIRSF" id="PIRSF005096">
    <property type="entry name" value="GALM"/>
    <property type="match status" value="1"/>
</dbReference>
<evidence type="ECO:0000256" key="10">
    <source>
        <dbReference type="ARBA" id="ARBA00022553"/>
    </source>
</evidence>
<evidence type="ECO:0000256" key="6">
    <source>
        <dbReference type="ARBA" id="ARBA00011245"/>
    </source>
</evidence>
<dbReference type="GO" id="GO:0006006">
    <property type="term" value="P:glucose metabolic process"/>
    <property type="evidence" value="ECO:0007669"/>
    <property type="project" value="TreeGrafter"/>
</dbReference>